<gene>
    <name evidence="2" type="ORF">EDC64_1117</name>
</gene>
<name>A0A4R3LW22_9HYPH</name>
<keyword evidence="1" id="KW-1133">Transmembrane helix</keyword>
<sequence>MIFIGILLGIATIAFLCWQLFALAVFALPLFAGITAGTWAYGTGGGWLGVLVVGLAAAGLTYGLGQFLFAIVRPIWARLMIAAAFVVPAAAAGFHATHGIVKHTMPSHTWQMVFSILGAGVVGIVAFVRITGRKALRPSGGHSSAH</sequence>
<dbReference type="OrthoDB" id="7219977at2"/>
<dbReference type="RefSeq" id="WP_132033241.1">
    <property type="nucleotide sequence ID" value="NZ_SMAI01000011.1"/>
</dbReference>
<evidence type="ECO:0000313" key="2">
    <source>
        <dbReference type="EMBL" id="TCT02835.1"/>
    </source>
</evidence>
<feature type="transmembrane region" description="Helical" evidence="1">
    <location>
        <begin position="44"/>
        <end position="64"/>
    </location>
</feature>
<protein>
    <recommendedName>
        <fullName evidence="4">DUF4175 domain-containing protein</fullName>
    </recommendedName>
</protein>
<feature type="transmembrane region" description="Helical" evidence="1">
    <location>
        <begin position="76"/>
        <end position="96"/>
    </location>
</feature>
<dbReference type="EMBL" id="SMAI01000011">
    <property type="protein sequence ID" value="TCT02835.1"/>
    <property type="molecule type" value="Genomic_DNA"/>
</dbReference>
<keyword evidence="1" id="KW-0472">Membrane</keyword>
<proteinExistence type="predicted"/>
<keyword evidence="1" id="KW-0812">Transmembrane</keyword>
<comment type="caution">
    <text evidence="2">The sequence shown here is derived from an EMBL/GenBank/DDBJ whole genome shotgun (WGS) entry which is preliminary data.</text>
</comment>
<keyword evidence="3" id="KW-1185">Reference proteome</keyword>
<evidence type="ECO:0000313" key="3">
    <source>
        <dbReference type="Proteomes" id="UP000294664"/>
    </source>
</evidence>
<feature type="transmembrane region" description="Helical" evidence="1">
    <location>
        <begin position="7"/>
        <end position="32"/>
    </location>
</feature>
<feature type="transmembrane region" description="Helical" evidence="1">
    <location>
        <begin position="108"/>
        <end position="128"/>
    </location>
</feature>
<dbReference type="AlphaFoldDB" id="A0A4R3LW22"/>
<dbReference type="Proteomes" id="UP000294664">
    <property type="component" value="Unassembled WGS sequence"/>
</dbReference>
<reference evidence="2 3" key="1">
    <citation type="submission" date="2019-03" db="EMBL/GenBank/DDBJ databases">
        <title>Genomic Encyclopedia of Type Strains, Phase IV (KMG-IV): sequencing the most valuable type-strain genomes for metagenomic binning, comparative biology and taxonomic classification.</title>
        <authorList>
            <person name="Goeker M."/>
        </authorList>
    </citation>
    <scope>NUCLEOTIDE SEQUENCE [LARGE SCALE GENOMIC DNA]</scope>
    <source>
        <strain evidence="2 3">DSM 9035</strain>
    </source>
</reference>
<accession>A0A4R3LW22</accession>
<organism evidence="2 3">
    <name type="scientific">Aquabacter spiritensis</name>
    <dbReference type="NCBI Taxonomy" id="933073"/>
    <lineage>
        <taxon>Bacteria</taxon>
        <taxon>Pseudomonadati</taxon>
        <taxon>Pseudomonadota</taxon>
        <taxon>Alphaproteobacteria</taxon>
        <taxon>Hyphomicrobiales</taxon>
        <taxon>Xanthobacteraceae</taxon>
        <taxon>Aquabacter</taxon>
    </lineage>
</organism>
<evidence type="ECO:0000256" key="1">
    <source>
        <dbReference type="SAM" id="Phobius"/>
    </source>
</evidence>
<evidence type="ECO:0008006" key="4">
    <source>
        <dbReference type="Google" id="ProtNLM"/>
    </source>
</evidence>